<accession>A0A5B0WTN4</accession>
<evidence type="ECO:0000256" key="2">
    <source>
        <dbReference type="ARBA" id="ARBA00005236"/>
    </source>
</evidence>
<keyword evidence="4 7" id="KW-0812">Transmembrane</keyword>
<name>A0A5B0WTN4_9GAMM</name>
<keyword evidence="11" id="KW-1185">Reference proteome</keyword>
<evidence type="ECO:0000313" key="11">
    <source>
        <dbReference type="Proteomes" id="UP000323708"/>
    </source>
</evidence>
<comment type="subcellular location">
    <subcellularLocation>
        <location evidence="1">Cell membrane</location>
        <topology evidence="1">Multi-pass membrane protein</topology>
    </subcellularLocation>
</comment>
<dbReference type="RefSeq" id="WP_149612537.1">
    <property type="nucleotide sequence ID" value="NZ_VTUX01000008.1"/>
</dbReference>
<feature type="transmembrane region" description="Helical" evidence="7">
    <location>
        <begin position="24"/>
        <end position="44"/>
    </location>
</feature>
<sequence length="410" mass="44431">MAGGSGVIVVLAWRNLWRNYRRTLVMLLAIATGVWAMIFFSALMRGMTDQMVLNGLATLPGEVQIHHRDYRRDPSVANSIDAPSGELLAALQQPPVEAWAGRVRVPAVIASERDSRGVTLLGVDPDAESELGSLPEQIVQGRFLADSDDRGLVLGASLARKLDTELGKRVVIMSQDPQNDVADRGARVVGIYRARLASTEEQYVYAARNTVQGMLGIGERVSEVAVSGGDYRRVDEWAPRIAAAAGTQLEVLTWTQLDPFLGSMLAMQDGFTVIMMVIIFLVLSFGLVNTLAMAVFERVREIGLMQALGMRPSLILYQLLLESLYLLLLGLATGNLLAWLTVKPLESGIDVSGVAEGMEMMGMGTVLYPALAVEDMLMATAVVVVLGLLASLLPAWRAARLDPVRALNKT</sequence>
<feature type="domain" description="ABC3 transporter permease C-terminal" evidence="8">
    <location>
        <begin position="274"/>
        <end position="403"/>
    </location>
</feature>
<evidence type="ECO:0000256" key="7">
    <source>
        <dbReference type="SAM" id="Phobius"/>
    </source>
</evidence>
<comment type="similarity">
    <text evidence="2">Belongs to the ABC-4 integral membrane protein family. LolC/E subfamily.</text>
</comment>
<evidence type="ECO:0000256" key="6">
    <source>
        <dbReference type="ARBA" id="ARBA00023136"/>
    </source>
</evidence>
<dbReference type="GO" id="GO:0098797">
    <property type="term" value="C:plasma membrane protein complex"/>
    <property type="evidence" value="ECO:0007669"/>
    <property type="project" value="TreeGrafter"/>
</dbReference>
<keyword evidence="3" id="KW-1003">Cell membrane</keyword>
<evidence type="ECO:0000259" key="9">
    <source>
        <dbReference type="Pfam" id="PF12704"/>
    </source>
</evidence>
<keyword evidence="5 7" id="KW-1133">Transmembrane helix</keyword>
<feature type="transmembrane region" description="Helical" evidence="7">
    <location>
        <begin position="376"/>
        <end position="396"/>
    </location>
</feature>
<dbReference type="InterPro" id="IPR051447">
    <property type="entry name" value="Lipoprotein-release_system"/>
</dbReference>
<dbReference type="AlphaFoldDB" id="A0A5B0WTN4"/>
<organism evidence="10 11">
    <name type="scientific">Pseudohalioglobus sediminis</name>
    <dbReference type="NCBI Taxonomy" id="2606449"/>
    <lineage>
        <taxon>Bacteria</taxon>
        <taxon>Pseudomonadati</taxon>
        <taxon>Pseudomonadota</taxon>
        <taxon>Gammaproteobacteria</taxon>
        <taxon>Cellvibrionales</taxon>
        <taxon>Halieaceae</taxon>
        <taxon>Pseudohalioglobus</taxon>
    </lineage>
</organism>
<dbReference type="GO" id="GO:0044874">
    <property type="term" value="P:lipoprotein localization to outer membrane"/>
    <property type="evidence" value="ECO:0007669"/>
    <property type="project" value="TreeGrafter"/>
</dbReference>
<evidence type="ECO:0000256" key="1">
    <source>
        <dbReference type="ARBA" id="ARBA00004651"/>
    </source>
</evidence>
<comment type="caution">
    <text evidence="10">The sequence shown here is derived from an EMBL/GenBank/DDBJ whole genome shotgun (WGS) entry which is preliminary data.</text>
</comment>
<protein>
    <submittedName>
        <fullName evidence="10">ABC transporter permease</fullName>
    </submittedName>
</protein>
<dbReference type="PANTHER" id="PTHR30489:SF0">
    <property type="entry name" value="LIPOPROTEIN-RELEASING SYSTEM TRANSMEMBRANE PROTEIN LOLE"/>
    <property type="match status" value="1"/>
</dbReference>
<evidence type="ECO:0000256" key="3">
    <source>
        <dbReference type="ARBA" id="ARBA00022475"/>
    </source>
</evidence>
<dbReference type="Pfam" id="PF02687">
    <property type="entry name" value="FtsX"/>
    <property type="match status" value="1"/>
</dbReference>
<gene>
    <name evidence="10" type="ORF">F0M18_16330</name>
</gene>
<dbReference type="PANTHER" id="PTHR30489">
    <property type="entry name" value="LIPOPROTEIN-RELEASING SYSTEM TRANSMEMBRANE PROTEIN LOLE"/>
    <property type="match status" value="1"/>
</dbReference>
<reference evidence="10 11" key="1">
    <citation type="submission" date="2019-09" db="EMBL/GenBank/DDBJ databases">
        <authorList>
            <person name="Chen X.-Y."/>
        </authorList>
    </citation>
    <scope>NUCLEOTIDE SEQUENCE [LARGE SCALE GENOMIC DNA]</scope>
    <source>
        <strain evidence="10 11">NY5</strain>
    </source>
</reference>
<dbReference type="InterPro" id="IPR025857">
    <property type="entry name" value="MacB_PCD"/>
</dbReference>
<evidence type="ECO:0000256" key="5">
    <source>
        <dbReference type="ARBA" id="ARBA00022989"/>
    </source>
</evidence>
<dbReference type="Pfam" id="PF12704">
    <property type="entry name" value="MacB_PCD"/>
    <property type="match status" value="1"/>
</dbReference>
<feature type="transmembrane region" description="Helical" evidence="7">
    <location>
        <begin position="273"/>
        <end position="296"/>
    </location>
</feature>
<dbReference type="InterPro" id="IPR003838">
    <property type="entry name" value="ABC3_permease_C"/>
</dbReference>
<keyword evidence="6 7" id="KW-0472">Membrane</keyword>
<feature type="domain" description="MacB-like periplasmic core" evidence="9">
    <location>
        <begin position="23"/>
        <end position="241"/>
    </location>
</feature>
<evidence type="ECO:0000259" key="8">
    <source>
        <dbReference type="Pfam" id="PF02687"/>
    </source>
</evidence>
<proteinExistence type="inferred from homology"/>
<evidence type="ECO:0000313" key="10">
    <source>
        <dbReference type="EMBL" id="KAA1189239.1"/>
    </source>
</evidence>
<dbReference type="EMBL" id="VTUX01000008">
    <property type="protein sequence ID" value="KAA1189239.1"/>
    <property type="molecule type" value="Genomic_DNA"/>
</dbReference>
<feature type="transmembrane region" description="Helical" evidence="7">
    <location>
        <begin position="316"/>
        <end position="340"/>
    </location>
</feature>
<dbReference type="Proteomes" id="UP000323708">
    <property type="component" value="Unassembled WGS sequence"/>
</dbReference>
<evidence type="ECO:0000256" key="4">
    <source>
        <dbReference type="ARBA" id="ARBA00022692"/>
    </source>
</evidence>